<keyword evidence="8" id="KW-1185">Reference proteome</keyword>
<keyword evidence="3" id="KW-0812">Transmembrane</keyword>
<dbReference type="PANTHER" id="PTHR12428">
    <property type="entry name" value="OXA1"/>
    <property type="match status" value="1"/>
</dbReference>
<accession>A0A5M3MU52</accession>
<dbReference type="PANTHER" id="PTHR12428:SF65">
    <property type="entry name" value="CYTOCHROME C OXIDASE ASSEMBLY PROTEIN COX18, MITOCHONDRIAL"/>
    <property type="match status" value="1"/>
</dbReference>
<keyword evidence="5" id="KW-0472">Membrane</keyword>
<evidence type="ECO:0000313" key="8">
    <source>
        <dbReference type="Proteomes" id="UP000053558"/>
    </source>
</evidence>
<evidence type="ECO:0000256" key="1">
    <source>
        <dbReference type="ARBA" id="ARBA00004141"/>
    </source>
</evidence>
<dbReference type="KEGG" id="cput:CONPUDRAFT_102897"/>
<feature type="compositionally biased region" description="Pro residues" evidence="6">
    <location>
        <begin position="311"/>
        <end position="322"/>
    </location>
</feature>
<gene>
    <name evidence="7" type="ORF">CONPUDRAFT_102897</name>
</gene>
<dbReference type="RefSeq" id="XP_007767896.1">
    <property type="nucleotide sequence ID" value="XM_007769706.1"/>
</dbReference>
<dbReference type="EMBL" id="JH711577">
    <property type="protein sequence ID" value="EIW82111.1"/>
    <property type="molecule type" value="Genomic_DNA"/>
</dbReference>
<dbReference type="GeneID" id="19198387"/>
<evidence type="ECO:0000256" key="6">
    <source>
        <dbReference type="SAM" id="MobiDB-lite"/>
    </source>
</evidence>
<dbReference type="AlphaFoldDB" id="A0A5M3MU52"/>
<dbReference type="Proteomes" id="UP000053558">
    <property type="component" value="Unassembled WGS sequence"/>
</dbReference>
<proteinExistence type="inferred from homology"/>
<dbReference type="GO" id="GO:0033617">
    <property type="term" value="P:mitochondrial respiratory chain complex IV assembly"/>
    <property type="evidence" value="ECO:0007669"/>
    <property type="project" value="TreeGrafter"/>
</dbReference>
<evidence type="ECO:0000256" key="5">
    <source>
        <dbReference type="ARBA" id="ARBA00023136"/>
    </source>
</evidence>
<dbReference type="GO" id="GO:0032979">
    <property type="term" value="P:protein insertion into mitochondrial inner membrane from matrix"/>
    <property type="evidence" value="ECO:0007669"/>
    <property type="project" value="TreeGrafter"/>
</dbReference>
<evidence type="ECO:0000256" key="3">
    <source>
        <dbReference type="ARBA" id="ARBA00022692"/>
    </source>
</evidence>
<dbReference type="GO" id="GO:0005743">
    <property type="term" value="C:mitochondrial inner membrane"/>
    <property type="evidence" value="ECO:0007669"/>
    <property type="project" value="TreeGrafter"/>
</dbReference>
<comment type="similarity">
    <text evidence="2">Belongs to the OXA1/ALB3/YidC family.</text>
</comment>
<dbReference type="InterPro" id="IPR001708">
    <property type="entry name" value="YidC/ALB3/OXA1/COX18"/>
</dbReference>
<comment type="caution">
    <text evidence="7">The sequence shown here is derived from an EMBL/GenBank/DDBJ whole genome shotgun (WGS) entry which is preliminary data.</text>
</comment>
<sequence length="334" mass="37480">MLVHGLARRSTRRLWPTGGPHSSVTVQTPVCRRTFLSMATMTEGFLDLAIALPYPAGWPAYSSTIILLTVLSRLAITVPFSVWAKKRQWRAEDEVIPRVKELAPEVSRLVLKDMKEGRVKGTQQELQAMHGKRVQHILNTRRDELLKEYNCRPGVTMAIAPLTQLPLFMGCSILLTRLSQHPTPFDSESFLTLSTLTHADPTATLPIVLGFLTLANVESSRWLMTDAQREREVKVQQWKEAKVAKGDTVLEPQKIIKSSLRILSVGRIVVATMVPGSVVLYWITSAAFGLVQTWALDFWEIRRRRTKALPSPSPPQGPPSPQRKPNKSDKIPAR</sequence>
<comment type="subcellular location">
    <subcellularLocation>
        <location evidence="1">Membrane</location>
        <topology evidence="1">Multi-pass membrane protein</topology>
    </subcellularLocation>
</comment>
<feature type="region of interest" description="Disordered" evidence="6">
    <location>
        <begin position="307"/>
        <end position="334"/>
    </location>
</feature>
<dbReference type="OMA" id="VWAKNRQ"/>
<name>A0A5M3MU52_CONPW</name>
<protein>
    <submittedName>
        <fullName evidence="7">Uncharacterized protein</fullName>
    </submittedName>
</protein>
<evidence type="ECO:0000256" key="4">
    <source>
        <dbReference type="ARBA" id="ARBA00022989"/>
    </source>
</evidence>
<keyword evidence="4" id="KW-1133">Transmembrane helix</keyword>
<reference evidence="8" key="1">
    <citation type="journal article" date="2012" name="Science">
        <title>The Paleozoic origin of enzymatic lignin decomposition reconstructed from 31 fungal genomes.</title>
        <authorList>
            <person name="Floudas D."/>
            <person name="Binder M."/>
            <person name="Riley R."/>
            <person name="Barry K."/>
            <person name="Blanchette R.A."/>
            <person name="Henrissat B."/>
            <person name="Martinez A.T."/>
            <person name="Otillar R."/>
            <person name="Spatafora J.W."/>
            <person name="Yadav J.S."/>
            <person name="Aerts A."/>
            <person name="Benoit I."/>
            <person name="Boyd A."/>
            <person name="Carlson A."/>
            <person name="Copeland A."/>
            <person name="Coutinho P.M."/>
            <person name="de Vries R.P."/>
            <person name="Ferreira P."/>
            <person name="Findley K."/>
            <person name="Foster B."/>
            <person name="Gaskell J."/>
            <person name="Glotzer D."/>
            <person name="Gorecki P."/>
            <person name="Heitman J."/>
            <person name="Hesse C."/>
            <person name="Hori C."/>
            <person name="Igarashi K."/>
            <person name="Jurgens J.A."/>
            <person name="Kallen N."/>
            <person name="Kersten P."/>
            <person name="Kohler A."/>
            <person name="Kuees U."/>
            <person name="Kumar T.K.A."/>
            <person name="Kuo A."/>
            <person name="LaButti K."/>
            <person name="Larrondo L.F."/>
            <person name="Lindquist E."/>
            <person name="Ling A."/>
            <person name="Lombard V."/>
            <person name="Lucas S."/>
            <person name="Lundell T."/>
            <person name="Martin R."/>
            <person name="McLaughlin D.J."/>
            <person name="Morgenstern I."/>
            <person name="Morin E."/>
            <person name="Murat C."/>
            <person name="Nagy L.G."/>
            <person name="Nolan M."/>
            <person name="Ohm R.A."/>
            <person name="Patyshakuliyeva A."/>
            <person name="Rokas A."/>
            <person name="Ruiz-Duenas F.J."/>
            <person name="Sabat G."/>
            <person name="Salamov A."/>
            <person name="Samejima M."/>
            <person name="Schmutz J."/>
            <person name="Slot J.C."/>
            <person name="St John F."/>
            <person name="Stenlid J."/>
            <person name="Sun H."/>
            <person name="Sun S."/>
            <person name="Syed K."/>
            <person name="Tsang A."/>
            <person name="Wiebenga A."/>
            <person name="Young D."/>
            <person name="Pisabarro A."/>
            <person name="Eastwood D.C."/>
            <person name="Martin F."/>
            <person name="Cullen D."/>
            <person name="Grigoriev I.V."/>
            <person name="Hibbett D.S."/>
        </authorList>
    </citation>
    <scope>NUCLEOTIDE SEQUENCE [LARGE SCALE GENOMIC DNA]</scope>
    <source>
        <strain evidence="8">RWD-64-598 SS2</strain>
    </source>
</reference>
<evidence type="ECO:0000313" key="7">
    <source>
        <dbReference type="EMBL" id="EIW82111.1"/>
    </source>
</evidence>
<dbReference type="OrthoDB" id="2436667at2759"/>
<organism evidence="7 8">
    <name type="scientific">Coniophora puteana (strain RWD-64-598)</name>
    <name type="common">Brown rot fungus</name>
    <dbReference type="NCBI Taxonomy" id="741705"/>
    <lineage>
        <taxon>Eukaryota</taxon>
        <taxon>Fungi</taxon>
        <taxon>Dikarya</taxon>
        <taxon>Basidiomycota</taxon>
        <taxon>Agaricomycotina</taxon>
        <taxon>Agaricomycetes</taxon>
        <taxon>Agaricomycetidae</taxon>
        <taxon>Boletales</taxon>
        <taxon>Coniophorineae</taxon>
        <taxon>Coniophoraceae</taxon>
        <taxon>Coniophora</taxon>
    </lineage>
</organism>
<dbReference type="GO" id="GO:0032977">
    <property type="term" value="F:membrane insertase activity"/>
    <property type="evidence" value="ECO:0007669"/>
    <property type="project" value="InterPro"/>
</dbReference>
<evidence type="ECO:0000256" key="2">
    <source>
        <dbReference type="ARBA" id="ARBA00009877"/>
    </source>
</evidence>